<evidence type="ECO:0000256" key="7">
    <source>
        <dbReference type="SAM" id="MobiDB-lite"/>
    </source>
</evidence>
<evidence type="ECO:0000259" key="9">
    <source>
        <dbReference type="Pfam" id="PF08418"/>
    </source>
</evidence>
<dbReference type="InterPro" id="IPR043034">
    <property type="entry name" value="DNA_pol_alpha_B_N_sf"/>
</dbReference>
<evidence type="ECO:0000313" key="11">
    <source>
        <dbReference type="Proteomes" id="UP000694865"/>
    </source>
</evidence>
<dbReference type="Pfam" id="PF08418">
    <property type="entry name" value="Pol_alpha_B_N"/>
    <property type="match status" value="1"/>
</dbReference>
<dbReference type="InterPro" id="IPR007185">
    <property type="entry name" value="DNA_pol_a/d/e_bsu"/>
</dbReference>
<organism evidence="11 12">
    <name type="scientific">Saccoglossus kowalevskii</name>
    <name type="common">Acorn worm</name>
    <dbReference type="NCBI Taxonomy" id="10224"/>
    <lineage>
        <taxon>Eukaryota</taxon>
        <taxon>Metazoa</taxon>
        <taxon>Hemichordata</taxon>
        <taxon>Enteropneusta</taxon>
        <taxon>Harrimaniidae</taxon>
        <taxon>Saccoglossus</taxon>
    </lineage>
</organism>
<feature type="domain" description="DNA polymerase alpha/delta/epsilon subunit B" evidence="8">
    <location>
        <begin position="348"/>
        <end position="554"/>
    </location>
</feature>
<dbReference type="RefSeq" id="XP_002731400.1">
    <property type="nucleotide sequence ID" value="XM_002731354.2"/>
</dbReference>
<evidence type="ECO:0000256" key="3">
    <source>
        <dbReference type="ARBA" id="ARBA00018596"/>
    </source>
</evidence>
<feature type="compositionally biased region" description="Polar residues" evidence="7">
    <location>
        <begin position="154"/>
        <end position="172"/>
    </location>
</feature>
<feature type="region of interest" description="Disordered" evidence="7">
    <location>
        <begin position="136"/>
        <end position="172"/>
    </location>
</feature>
<dbReference type="GeneID" id="100372955"/>
<accession>A0ABM0GJS9</accession>
<gene>
    <name evidence="12" type="primary">LOC100372955</name>
</gene>
<comment type="function">
    <text evidence="6">Accessory subunit of the DNA polymerase alpha complex (also known as the alpha DNA polymerase-primase complex) which plays an essential role in the initiation of DNA synthesis.</text>
</comment>
<comment type="similarity">
    <text evidence="2 6">Belongs to the DNA polymerase alpha subunit B family.</text>
</comment>
<dbReference type="PIRSF" id="PIRSF018300">
    <property type="entry name" value="DNA_pol_alph_2"/>
    <property type="match status" value="1"/>
</dbReference>
<sequence length="601" mass="67101">MCAAVSGEDLSEDFATFDIELTDPDVVDKLKELCMLHRLESSSLVDEWVAFSHTHQNINMTMDTIELFERERLNKKSHKNKTPVFKRERNKHAYDINTIDQLIDNDEANDLLNAYCTPSTKGKNKRLHTTPENIQNKRLTGLSGSPAMAPFSPKSLSSPIGTPSQKYSSRNNQGNVVATFGNTRIAWRGSGADNISIDHYDKENALTTNIKYMFQKYADKANVLNDMIEDLGYELQNGYVIENLGHVALPLQESFTAAGRICCDSNGKLNSQSVILEGSSETSAGKHVSLLLNIKEYSLFPGQIVAVDGTNSTGSKLVVSKLYPGLMLPFNQIEDKESSTGPLYTLTTAGPYFTSDSLSFDPLNDLIKVILKEKPDVCILFGPFVDSRHEHVVNGLEGTDMTYEELFSKMIVYLTEKTSQSSTHLIIVPSQRDIHHEYVYPQPPYTVHDLPKQEFNRVHFVSDPCTLSINGVIFGITATDILFHLGGEEISWPVTGSDRLARLCKHILTQHNYYPLYPPADEVNIDYEYFDHYAKMQVTPDVLILPSDLRFFIKDVSGCVCINPGRLTKGQIGGTYGRLLIKPKVANNGVVQQTAAEIIKL</sequence>
<dbReference type="Gene3D" id="3.60.21.60">
    <property type="match status" value="2"/>
</dbReference>
<dbReference type="Pfam" id="PF04042">
    <property type="entry name" value="DNA_pol_E_B"/>
    <property type="match status" value="1"/>
</dbReference>
<dbReference type="InterPro" id="IPR013627">
    <property type="entry name" value="Pol_alpha_B_N"/>
</dbReference>
<dbReference type="InterPro" id="IPR016722">
    <property type="entry name" value="DNA_pol_alpha_bsu"/>
</dbReference>
<proteinExistence type="inferred from homology"/>
<protein>
    <recommendedName>
        <fullName evidence="3 6">DNA polymerase alpha subunit B</fullName>
    </recommendedName>
</protein>
<evidence type="ECO:0000256" key="1">
    <source>
        <dbReference type="ARBA" id="ARBA00004123"/>
    </source>
</evidence>
<keyword evidence="4 6" id="KW-0235">DNA replication</keyword>
<comment type="subcellular location">
    <subcellularLocation>
        <location evidence="1 6">Nucleus</location>
    </subcellularLocation>
</comment>
<evidence type="ECO:0000259" key="10">
    <source>
        <dbReference type="Pfam" id="PF22062"/>
    </source>
</evidence>
<dbReference type="Gene3D" id="1.10.8.530">
    <property type="entry name" value="DNA polymerase alpha-primase, subunit B, N-terminal domain"/>
    <property type="match status" value="1"/>
</dbReference>
<reference evidence="12" key="1">
    <citation type="submission" date="2025-08" db="UniProtKB">
        <authorList>
            <consortium name="RefSeq"/>
        </authorList>
    </citation>
    <scope>IDENTIFICATION</scope>
    <source>
        <tissue evidence="12">Testes</tissue>
    </source>
</reference>
<evidence type="ECO:0000256" key="2">
    <source>
        <dbReference type="ARBA" id="ARBA00007299"/>
    </source>
</evidence>
<dbReference type="InterPro" id="IPR054300">
    <property type="entry name" value="OB_DPOA2"/>
</dbReference>
<evidence type="ECO:0000313" key="12">
    <source>
        <dbReference type="RefSeq" id="XP_002731400.1"/>
    </source>
</evidence>
<feature type="domain" description="DNA polymerase alpha subunit B OB" evidence="10">
    <location>
        <begin position="222"/>
        <end position="325"/>
    </location>
</feature>
<keyword evidence="5 6" id="KW-0539">Nucleus</keyword>
<feature type="domain" description="DNA polymerase alpha subunit B N-terminal" evidence="9">
    <location>
        <begin position="8"/>
        <end position="75"/>
    </location>
</feature>
<evidence type="ECO:0000256" key="5">
    <source>
        <dbReference type="ARBA" id="ARBA00023242"/>
    </source>
</evidence>
<evidence type="ECO:0000256" key="4">
    <source>
        <dbReference type="ARBA" id="ARBA00022705"/>
    </source>
</evidence>
<dbReference type="Pfam" id="PF22062">
    <property type="entry name" value="OB_DPOA2"/>
    <property type="match status" value="1"/>
</dbReference>
<name>A0ABM0GJS9_SACKO</name>
<evidence type="ECO:0000256" key="6">
    <source>
        <dbReference type="PIRNR" id="PIRNR018300"/>
    </source>
</evidence>
<dbReference type="Proteomes" id="UP000694865">
    <property type="component" value="Unplaced"/>
</dbReference>
<evidence type="ECO:0000259" key="8">
    <source>
        <dbReference type="Pfam" id="PF04042"/>
    </source>
</evidence>
<dbReference type="PANTHER" id="PTHR23061:SF12">
    <property type="entry name" value="DNA POLYMERASE ALPHA SUBUNIT B"/>
    <property type="match status" value="1"/>
</dbReference>
<dbReference type="PANTHER" id="PTHR23061">
    <property type="entry name" value="DNA POLYMERASE 2 ALPHA 70 KDA SUBUNIT"/>
    <property type="match status" value="1"/>
</dbReference>
<keyword evidence="11" id="KW-1185">Reference proteome</keyword>